<evidence type="ECO:0000313" key="2">
    <source>
        <dbReference type="EMBL" id="GBM86091.1"/>
    </source>
</evidence>
<keyword evidence="3" id="KW-1185">Reference proteome</keyword>
<gene>
    <name evidence="2" type="ORF">AVEN_210000_1</name>
    <name evidence="1" type="ORF">AVEN_39809_1</name>
</gene>
<protein>
    <submittedName>
        <fullName evidence="1">Uncharacterized protein</fullName>
    </submittedName>
</protein>
<dbReference type="EMBL" id="BGPR01189130">
    <property type="protein sequence ID" value="GBM86091.1"/>
    <property type="molecule type" value="Genomic_DNA"/>
</dbReference>
<dbReference type="EMBL" id="BGPR01189105">
    <property type="protein sequence ID" value="GBM86015.1"/>
    <property type="molecule type" value="Genomic_DNA"/>
</dbReference>
<dbReference type="AlphaFoldDB" id="A0A4Y2J7U5"/>
<sequence length="30" mass="3194">MDDGGCVVRLGSPWSANVFGVRPQCELGSR</sequence>
<reference evidence="1 3" key="1">
    <citation type="journal article" date="2019" name="Sci. Rep.">
        <title>Orb-weaving spider Araneus ventricosus genome elucidates the spidroin gene catalogue.</title>
        <authorList>
            <person name="Kono N."/>
            <person name="Nakamura H."/>
            <person name="Ohtoshi R."/>
            <person name="Moran D.A.P."/>
            <person name="Shinohara A."/>
            <person name="Yoshida Y."/>
            <person name="Fujiwara M."/>
            <person name="Mori M."/>
            <person name="Tomita M."/>
            <person name="Arakawa K."/>
        </authorList>
    </citation>
    <scope>NUCLEOTIDE SEQUENCE [LARGE SCALE GENOMIC DNA]</scope>
</reference>
<comment type="caution">
    <text evidence="1">The sequence shown here is derived from an EMBL/GenBank/DDBJ whole genome shotgun (WGS) entry which is preliminary data.</text>
</comment>
<dbReference type="Proteomes" id="UP000499080">
    <property type="component" value="Unassembled WGS sequence"/>
</dbReference>
<proteinExistence type="predicted"/>
<evidence type="ECO:0000313" key="1">
    <source>
        <dbReference type="EMBL" id="GBM86015.1"/>
    </source>
</evidence>
<organism evidence="1 3">
    <name type="scientific">Araneus ventricosus</name>
    <name type="common">Orbweaver spider</name>
    <name type="synonym">Epeira ventricosa</name>
    <dbReference type="NCBI Taxonomy" id="182803"/>
    <lineage>
        <taxon>Eukaryota</taxon>
        <taxon>Metazoa</taxon>
        <taxon>Ecdysozoa</taxon>
        <taxon>Arthropoda</taxon>
        <taxon>Chelicerata</taxon>
        <taxon>Arachnida</taxon>
        <taxon>Araneae</taxon>
        <taxon>Araneomorphae</taxon>
        <taxon>Entelegynae</taxon>
        <taxon>Araneoidea</taxon>
        <taxon>Araneidae</taxon>
        <taxon>Araneus</taxon>
    </lineage>
</organism>
<evidence type="ECO:0000313" key="3">
    <source>
        <dbReference type="Proteomes" id="UP000499080"/>
    </source>
</evidence>
<feature type="non-terminal residue" evidence="1">
    <location>
        <position position="30"/>
    </location>
</feature>
<name>A0A4Y2J7U5_ARAVE</name>
<accession>A0A4Y2J7U5</accession>